<reference evidence="2" key="1">
    <citation type="journal article" date="2017" name="Front. Plant Sci.">
        <title>Climate Clever Clovers: New Paradigm to Reduce the Environmental Footprint of Ruminants by Breeding Low Methanogenic Forages Utilizing Haplotype Variation.</title>
        <authorList>
            <person name="Kaur P."/>
            <person name="Appels R."/>
            <person name="Bayer P.E."/>
            <person name="Keeble-Gagnere G."/>
            <person name="Wang J."/>
            <person name="Hirakawa H."/>
            <person name="Shirasawa K."/>
            <person name="Vercoe P."/>
            <person name="Stefanova K."/>
            <person name="Durmic Z."/>
            <person name="Nichols P."/>
            <person name="Revell C."/>
            <person name="Isobe S.N."/>
            <person name="Edwards D."/>
            <person name="Erskine W."/>
        </authorList>
    </citation>
    <scope>NUCLEOTIDE SEQUENCE [LARGE SCALE GENOMIC DNA]</scope>
    <source>
        <strain evidence="2">cv. Daliak</strain>
    </source>
</reference>
<evidence type="ECO:0000313" key="2">
    <source>
        <dbReference type="Proteomes" id="UP000242715"/>
    </source>
</evidence>
<organism evidence="1 2">
    <name type="scientific">Trifolium subterraneum</name>
    <name type="common">Subterranean clover</name>
    <dbReference type="NCBI Taxonomy" id="3900"/>
    <lineage>
        <taxon>Eukaryota</taxon>
        <taxon>Viridiplantae</taxon>
        <taxon>Streptophyta</taxon>
        <taxon>Embryophyta</taxon>
        <taxon>Tracheophyta</taxon>
        <taxon>Spermatophyta</taxon>
        <taxon>Magnoliopsida</taxon>
        <taxon>eudicotyledons</taxon>
        <taxon>Gunneridae</taxon>
        <taxon>Pentapetalae</taxon>
        <taxon>rosids</taxon>
        <taxon>fabids</taxon>
        <taxon>Fabales</taxon>
        <taxon>Fabaceae</taxon>
        <taxon>Papilionoideae</taxon>
        <taxon>50 kb inversion clade</taxon>
        <taxon>NPAAA clade</taxon>
        <taxon>Hologalegina</taxon>
        <taxon>IRL clade</taxon>
        <taxon>Trifolieae</taxon>
        <taxon>Trifolium</taxon>
    </lineage>
</organism>
<keyword evidence="2" id="KW-1185">Reference proteome</keyword>
<name>A0A2Z6M8Y5_TRISU</name>
<sequence length="84" mass="9003">MVGRGPPPCHHSTTLGVALLSYIVDLHHVAIVEVVFKRCCSSCWCCLISNKVLPRSGLAVGACCYAVVWFVPPSRNTLSICCGV</sequence>
<proteinExistence type="predicted"/>
<dbReference type="AlphaFoldDB" id="A0A2Z6M8Y5"/>
<accession>A0A2Z6M8Y5</accession>
<gene>
    <name evidence="1" type="ORF">TSUD_80370</name>
</gene>
<protein>
    <submittedName>
        <fullName evidence="1">Uncharacterized protein</fullName>
    </submittedName>
</protein>
<dbReference type="EMBL" id="DF973189">
    <property type="protein sequence ID" value="GAU18748.1"/>
    <property type="molecule type" value="Genomic_DNA"/>
</dbReference>
<dbReference type="Proteomes" id="UP000242715">
    <property type="component" value="Unassembled WGS sequence"/>
</dbReference>
<evidence type="ECO:0000313" key="1">
    <source>
        <dbReference type="EMBL" id="GAU18748.1"/>
    </source>
</evidence>